<feature type="transmembrane region" description="Helical" evidence="1">
    <location>
        <begin position="163"/>
        <end position="181"/>
    </location>
</feature>
<gene>
    <name evidence="2" type="ORF">Q9L42_003230</name>
</gene>
<protein>
    <submittedName>
        <fullName evidence="2">DUF308 domain-containing protein</fullName>
    </submittedName>
</protein>
<feature type="transmembrane region" description="Helical" evidence="1">
    <location>
        <begin position="134"/>
        <end position="157"/>
    </location>
</feature>
<dbReference type="GO" id="GO:0005886">
    <property type="term" value="C:plasma membrane"/>
    <property type="evidence" value="ECO:0007669"/>
    <property type="project" value="TreeGrafter"/>
</dbReference>
<feature type="transmembrane region" description="Helical" evidence="1">
    <location>
        <begin position="50"/>
        <end position="68"/>
    </location>
</feature>
<feature type="transmembrane region" description="Helical" evidence="1">
    <location>
        <begin position="26"/>
        <end position="44"/>
    </location>
</feature>
<dbReference type="KEGG" id="mech:Q9L42_003230"/>
<keyword evidence="3" id="KW-1185">Reference proteome</keyword>
<dbReference type="InterPro" id="IPR052712">
    <property type="entry name" value="Acid_resist_chaperone_HdeD"/>
</dbReference>
<feature type="transmembrane region" description="Helical" evidence="1">
    <location>
        <begin position="104"/>
        <end position="122"/>
    </location>
</feature>
<evidence type="ECO:0000313" key="3">
    <source>
        <dbReference type="Proteomes" id="UP001225378"/>
    </source>
</evidence>
<keyword evidence="1" id="KW-0472">Membrane</keyword>
<dbReference type="EMBL" id="CP157743">
    <property type="protein sequence ID" value="XBS21148.1"/>
    <property type="molecule type" value="Genomic_DNA"/>
</dbReference>
<accession>A0AAU7NVY2</accession>
<dbReference type="PANTHER" id="PTHR34989">
    <property type="entry name" value="PROTEIN HDED"/>
    <property type="match status" value="1"/>
</dbReference>
<organism evidence="2 3">
    <name type="scientific">Methylomarinum roseum</name>
    <dbReference type="NCBI Taxonomy" id="3067653"/>
    <lineage>
        <taxon>Bacteria</taxon>
        <taxon>Pseudomonadati</taxon>
        <taxon>Pseudomonadota</taxon>
        <taxon>Gammaproteobacteria</taxon>
        <taxon>Methylococcales</taxon>
        <taxon>Methylococcaceae</taxon>
        <taxon>Methylomarinum</taxon>
    </lineage>
</organism>
<dbReference type="InterPro" id="IPR005325">
    <property type="entry name" value="DUF308_memb"/>
</dbReference>
<evidence type="ECO:0000256" key="1">
    <source>
        <dbReference type="SAM" id="Phobius"/>
    </source>
</evidence>
<dbReference type="AlphaFoldDB" id="A0AAU7NVY2"/>
<dbReference type="RefSeq" id="WP_349431877.1">
    <property type="nucleotide sequence ID" value="NZ_CP157743.1"/>
</dbReference>
<proteinExistence type="predicted"/>
<keyword evidence="1" id="KW-0812">Transmembrane</keyword>
<dbReference type="Proteomes" id="UP001225378">
    <property type="component" value="Chromosome"/>
</dbReference>
<keyword evidence="1" id="KW-1133">Transmembrane helix</keyword>
<feature type="transmembrane region" description="Helical" evidence="1">
    <location>
        <begin position="80"/>
        <end position="98"/>
    </location>
</feature>
<sequence length="192" mass="21452">MTKMTEIDLQQLQQAMLSYLQKHWKIFFAEGVFFVILGTLAVIVPHVFTIGITIFLGWLLLLAGIVQLIRAVRFITMPGFSLWFLTGLLQTVVGYFLVMEPAQGSLTLTLLLTVFFAIEGLVKTYLALMMRPLAHWGSMLFSGITALVLAIVVWAGWPSTGLWVLGLLLGINMIFLGWTLVRISLHHKTSGE</sequence>
<name>A0AAU7NVY2_9GAMM</name>
<reference evidence="2 3" key="1">
    <citation type="journal article" date="2024" name="Microbiology">
        <title>Methylomarinum rosea sp. nov., a novel halophilic methanotrophic bacterium from the hypersaline Lake Elton.</title>
        <authorList>
            <person name="Suleimanov R.Z."/>
            <person name="Oshkin I.Y."/>
            <person name="Danilova O.V."/>
            <person name="Suzina N.E."/>
            <person name="Dedysh S.N."/>
        </authorList>
    </citation>
    <scope>NUCLEOTIDE SEQUENCE [LARGE SCALE GENOMIC DNA]</scope>
    <source>
        <strain evidence="2 3">Ch1-1</strain>
    </source>
</reference>
<dbReference type="PANTHER" id="PTHR34989:SF1">
    <property type="entry name" value="PROTEIN HDED"/>
    <property type="match status" value="1"/>
</dbReference>
<dbReference type="Pfam" id="PF03729">
    <property type="entry name" value="DUF308"/>
    <property type="match status" value="1"/>
</dbReference>
<evidence type="ECO:0000313" key="2">
    <source>
        <dbReference type="EMBL" id="XBS21148.1"/>
    </source>
</evidence>